<dbReference type="AlphaFoldDB" id="A0AAD9V8A4"/>
<reference evidence="3" key="2">
    <citation type="journal article" date="2023" name="Science">
        <title>Genomic signatures of disease resistance in endangered staghorn corals.</title>
        <authorList>
            <person name="Vollmer S.V."/>
            <person name="Selwyn J.D."/>
            <person name="Despard B.A."/>
            <person name="Roesel C.L."/>
        </authorList>
    </citation>
    <scope>NUCLEOTIDE SEQUENCE</scope>
    <source>
        <strain evidence="3">K2</strain>
    </source>
</reference>
<feature type="compositionally biased region" description="Basic residues" evidence="1">
    <location>
        <begin position="154"/>
        <end position="166"/>
    </location>
</feature>
<name>A0AAD9V8A4_ACRCE</name>
<keyword evidence="4" id="KW-1185">Reference proteome</keyword>
<feature type="signal peptide" evidence="2">
    <location>
        <begin position="1"/>
        <end position="21"/>
    </location>
</feature>
<dbReference type="EMBL" id="JARQWQ010000021">
    <property type="protein sequence ID" value="KAK2564991.1"/>
    <property type="molecule type" value="Genomic_DNA"/>
</dbReference>
<evidence type="ECO:0000313" key="3">
    <source>
        <dbReference type="EMBL" id="KAK2564991.1"/>
    </source>
</evidence>
<gene>
    <name evidence="3" type="ORF">P5673_011705</name>
</gene>
<feature type="chain" id="PRO_5042189597" evidence="2">
    <location>
        <begin position="22"/>
        <end position="197"/>
    </location>
</feature>
<proteinExistence type="predicted"/>
<accession>A0AAD9V8A4</accession>
<sequence length="197" mass="22202">MSAFLKAFLVIVIIVSTNVFARIEDFITISVDDTTLKISKDEMKKILARADLESLVYEKEELTTTSKDSKGNSVNSTIIQYFKEVPCSDAPKTFKELKDRISDARISALLSRTALDLSKQDTAGKMCQIGIKVDSKTSKPGSKMADSSREKRFFWRRRRRRRRRRSSYTSSVTVTTTSTTSTTTTTTVTVTRRKTSG</sequence>
<feature type="region of interest" description="Disordered" evidence="1">
    <location>
        <begin position="135"/>
        <end position="197"/>
    </location>
</feature>
<evidence type="ECO:0000256" key="2">
    <source>
        <dbReference type="SAM" id="SignalP"/>
    </source>
</evidence>
<evidence type="ECO:0000313" key="4">
    <source>
        <dbReference type="Proteomes" id="UP001249851"/>
    </source>
</evidence>
<reference evidence="3" key="1">
    <citation type="journal article" date="2023" name="G3 (Bethesda)">
        <title>Whole genome assembly and annotation of the endangered Caribbean coral Acropora cervicornis.</title>
        <authorList>
            <person name="Selwyn J.D."/>
            <person name="Vollmer S.V."/>
        </authorList>
    </citation>
    <scope>NUCLEOTIDE SEQUENCE</scope>
    <source>
        <strain evidence="3">K2</strain>
    </source>
</reference>
<dbReference type="Proteomes" id="UP001249851">
    <property type="component" value="Unassembled WGS sequence"/>
</dbReference>
<protein>
    <submittedName>
        <fullName evidence="3">Uncharacterized protein</fullName>
    </submittedName>
</protein>
<organism evidence="3 4">
    <name type="scientific">Acropora cervicornis</name>
    <name type="common">Staghorn coral</name>
    <dbReference type="NCBI Taxonomy" id="6130"/>
    <lineage>
        <taxon>Eukaryota</taxon>
        <taxon>Metazoa</taxon>
        <taxon>Cnidaria</taxon>
        <taxon>Anthozoa</taxon>
        <taxon>Hexacorallia</taxon>
        <taxon>Scleractinia</taxon>
        <taxon>Astrocoeniina</taxon>
        <taxon>Acroporidae</taxon>
        <taxon>Acropora</taxon>
    </lineage>
</organism>
<evidence type="ECO:0000256" key="1">
    <source>
        <dbReference type="SAM" id="MobiDB-lite"/>
    </source>
</evidence>
<keyword evidence="2" id="KW-0732">Signal</keyword>
<comment type="caution">
    <text evidence="3">The sequence shown here is derived from an EMBL/GenBank/DDBJ whole genome shotgun (WGS) entry which is preliminary data.</text>
</comment>
<feature type="compositionally biased region" description="Low complexity" evidence="1">
    <location>
        <begin position="167"/>
        <end position="190"/>
    </location>
</feature>